<keyword evidence="4" id="KW-1185">Reference proteome</keyword>
<keyword evidence="2" id="KW-0812">Transmembrane</keyword>
<evidence type="ECO:0000256" key="2">
    <source>
        <dbReference type="SAM" id="Phobius"/>
    </source>
</evidence>
<protein>
    <recommendedName>
        <fullName evidence="5">Integral membrane protein</fullName>
    </recommendedName>
</protein>
<feature type="transmembrane region" description="Helical" evidence="2">
    <location>
        <begin position="187"/>
        <end position="208"/>
    </location>
</feature>
<feature type="transmembrane region" description="Helical" evidence="2">
    <location>
        <begin position="15"/>
        <end position="36"/>
    </location>
</feature>
<dbReference type="RefSeq" id="WP_345488331.1">
    <property type="nucleotide sequence ID" value="NZ_BAAAWU010000001.1"/>
</dbReference>
<feature type="transmembrane region" description="Helical" evidence="2">
    <location>
        <begin position="229"/>
        <end position="248"/>
    </location>
</feature>
<evidence type="ECO:0000313" key="3">
    <source>
        <dbReference type="EMBL" id="MFB9555215.1"/>
    </source>
</evidence>
<gene>
    <name evidence="3" type="ORF">ACFFTP_13565</name>
</gene>
<comment type="caution">
    <text evidence="3">The sequence shown here is derived from an EMBL/GenBank/DDBJ whole genome shotgun (WGS) entry which is preliminary data.</text>
</comment>
<proteinExistence type="predicted"/>
<keyword evidence="2" id="KW-1133">Transmembrane helix</keyword>
<organism evidence="3 4">
    <name type="scientific">Streptomyces roseoviridis</name>
    <dbReference type="NCBI Taxonomy" id="67361"/>
    <lineage>
        <taxon>Bacteria</taxon>
        <taxon>Bacillati</taxon>
        <taxon>Actinomycetota</taxon>
        <taxon>Actinomycetes</taxon>
        <taxon>Kitasatosporales</taxon>
        <taxon>Streptomycetaceae</taxon>
        <taxon>Streptomyces</taxon>
    </lineage>
</organism>
<feature type="region of interest" description="Disordered" evidence="1">
    <location>
        <begin position="409"/>
        <end position="442"/>
    </location>
</feature>
<evidence type="ECO:0000313" key="4">
    <source>
        <dbReference type="Proteomes" id="UP001589716"/>
    </source>
</evidence>
<dbReference type="EMBL" id="JBHMCT010000008">
    <property type="protein sequence ID" value="MFB9555215.1"/>
    <property type="molecule type" value="Genomic_DNA"/>
</dbReference>
<feature type="transmembrane region" description="Helical" evidence="2">
    <location>
        <begin position="268"/>
        <end position="288"/>
    </location>
</feature>
<dbReference type="Proteomes" id="UP001589716">
    <property type="component" value="Unassembled WGS sequence"/>
</dbReference>
<name>A0ABV5QNY0_9ACTN</name>
<reference evidence="3 4" key="1">
    <citation type="submission" date="2024-09" db="EMBL/GenBank/DDBJ databases">
        <authorList>
            <person name="Sun Q."/>
            <person name="Mori K."/>
        </authorList>
    </citation>
    <scope>NUCLEOTIDE SEQUENCE [LARGE SCALE GENOMIC DNA]</scope>
    <source>
        <strain evidence="3 4">JCM 4414</strain>
    </source>
</reference>
<evidence type="ECO:0000256" key="1">
    <source>
        <dbReference type="SAM" id="MobiDB-lite"/>
    </source>
</evidence>
<accession>A0ABV5QNY0</accession>
<keyword evidence="2" id="KW-0472">Membrane</keyword>
<sequence>MSTENPAPVPPAPHALIRIPVRFVVLVLVLPVRMAWDALRASGRLLDRALLRPAGRGLAWLWRHTVKRPAVWVYERILAPTGRALTRAARAVGHGIAWTFGGLWRGLAWVFGGVWHGLAWMFGGVWRGLAWVFGGLWRGLAWGLGQLGAGLGWLWRGLSWMLAGLWRGLSAGAALLGKGLARPFAALWRHVLVPVARYGIAAPAVWLYRSVLAPVGRAIGWALVRSARALARVLGGLGRGIAAGAGWLGRGLLTVARALFTVLLVWPWRYGIVPLVTYGIARPAVWLWRRVLRPAGREVRDALAVCWRTAGFLSRAVGRGLAWLVRHLLVRPAAWVARHLFVRPAAWVYRQVCTPVGHWVRDAVWAPARKALAEGRQAARTALASARDAVRRARLDSWRALVGETAANRPGERQVARARTLGSTTNVPGAAPAPEITPQTRG</sequence>
<evidence type="ECO:0008006" key="5">
    <source>
        <dbReference type="Google" id="ProtNLM"/>
    </source>
</evidence>